<evidence type="ECO:0000313" key="2">
    <source>
        <dbReference type="EMBL" id="MDV2911162.1"/>
    </source>
</evidence>
<evidence type="ECO:0000313" key="3">
    <source>
        <dbReference type="Proteomes" id="UP001280415"/>
    </source>
</evidence>
<organism evidence="2 3">
    <name type="scientific">Pediococcus acidilactici</name>
    <dbReference type="NCBI Taxonomy" id="1254"/>
    <lineage>
        <taxon>Bacteria</taxon>
        <taxon>Bacillati</taxon>
        <taxon>Bacillota</taxon>
        <taxon>Bacilli</taxon>
        <taxon>Lactobacillales</taxon>
        <taxon>Lactobacillaceae</taxon>
        <taxon>Pediococcus</taxon>
        <taxon>Pediococcus acidilactici group</taxon>
    </lineage>
</organism>
<dbReference type="AlphaFoldDB" id="A0AAW8YNP3"/>
<dbReference type="Proteomes" id="UP001280415">
    <property type="component" value="Unassembled WGS sequence"/>
</dbReference>
<gene>
    <name evidence="2" type="ORF">R0H03_04675</name>
</gene>
<name>A0AAW8YNP3_PEDAC</name>
<sequence>MYKGFKKYFRNGADRKAGNYPMAKRNRRWILGSAVMLAVFGAGVAQCHASVKAATVSAPRTETTVKVAEGANAQRYGLSWEANTKTPDKEKTSPTQKNNLANPAVEKGNLKITGGAYNGLVKNGDGTYSGGLQFNYSGSGSNKYDFVNLVIRVPEPLRGLFKKISESGHWTKYFNGNGSINNGPLDMLWTYKNEDFSYDGTNLILHVGDASLEYGSKTTTAFLNFNLGQAVTDFDEEIPETTDYYLFKMALVDPESPIDWNLIGDYAGSAGLGTNHIMHH</sequence>
<feature type="region of interest" description="Disordered" evidence="1">
    <location>
        <begin position="78"/>
        <end position="101"/>
    </location>
</feature>
<accession>A0AAW8YNP3</accession>
<proteinExistence type="predicted"/>
<reference evidence="2" key="2">
    <citation type="submission" date="2023-10" db="EMBL/GenBank/DDBJ databases">
        <authorList>
            <person name="Khurajog B."/>
        </authorList>
    </citation>
    <scope>NUCLEOTIDE SEQUENCE</scope>
    <source>
        <strain evidence="2">BF14</strain>
    </source>
</reference>
<reference evidence="2" key="1">
    <citation type="journal article" date="2023" name="PeerJ">
        <title>Selection and evaluation of lactic acid bacteria from chicken feces in Thailand as potential probiotics.</title>
        <authorList>
            <person name="Khurajog B."/>
            <person name="Disastra Y."/>
            <person name="Lawwyne L.D."/>
            <person name="Sirichokchatchawan W."/>
            <person name="Niyomtham W."/>
            <person name="Yindee J."/>
            <person name="Hampson D.J."/>
            <person name="Prapasarakul N."/>
        </authorList>
    </citation>
    <scope>NUCLEOTIDE SEQUENCE</scope>
    <source>
        <strain evidence="2">BF14</strain>
    </source>
</reference>
<dbReference type="EMBL" id="JAWJAX010000004">
    <property type="protein sequence ID" value="MDV2911162.1"/>
    <property type="molecule type" value="Genomic_DNA"/>
</dbReference>
<protein>
    <submittedName>
        <fullName evidence="2">Uncharacterized protein</fullName>
    </submittedName>
</protein>
<evidence type="ECO:0000256" key="1">
    <source>
        <dbReference type="SAM" id="MobiDB-lite"/>
    </source>
</evidence>
<comment type="caution">
    <text evidence="2">The sequence shown here is derived from an EMBL/GenBank/DDBJ whole genome shotgun (WGS) entry which is preliminary data.</text>
</comment>
<dbReference type="RefSeq" id="WP_317052124.1">
    <property type="nucleotide sequence ID" value="NZ_CP140878.1"/>
</dbReference>